<sequence length="123" mass="13564">MFVLTICGSILIIAVLIVLCTACIRQKKDRDIDEERTERTLLQELASPKNVAITQEGELISSDQLFMTLATIKAATGNFSDTNKLGQGGFGTVYKGVLPDGNEIAVKRLSRKSWQGLEEFKNE</sequence>
<feature type="binding site" evidence="6">
    <location>
        <position position="107"/>
    </location>
    <ligand>
        <name>ATP</name>
        <dbReference type="ChEBI" id="CHEBI:30616"/>
    </ligand>
</feature>
<evidence type="ECO:0000256" key="1">
    <source>
        <dbReference type="ARBA" id="ARBA00022527"/>
    </source>
</evidence>
<evidence type="ECO:0000313" key="10">
    <source>
        <dbReference type="Proteomes" id="UP000265520"/>
    </source>
</evidence>
<comment type="caution">
    <text evidence="9">The sequence shown here is derived from an EMBL/GenBank/DDBJ whole genome shotgun (WGS) entry which is preliminary data.</text>
</comment>
<protein>
    <submittedName>
        <fullName evidence="9">Cysteine-rich receptor-like protein kinase 10-like</fullName>
    </submittedName>
</protein>
<dbReference type="PANTHER" id="PTHR27002:SF1109">
    <property type="entry name" value="CYSTEINE-RICH RECEPTOR-LIKE PROTEIN KINASE 10 ISOFORM X1"/>
    <property type="match status" value="1"/>
</dbReference>
<dbReference type="InterPro" id="IPR017441">
    <property type="entry name" value="Protein_kinase_ATP_BS"/>
</dbReference>
<evidence type="ECO:0000256" key="6">
    <source>
        <dbReference type="PROSITE-ProRule" id="PRU10141"/>
    </source>
</evidence>
<reference evidence="9 10" key="1">
    <citation type="journal article" date="2018" name="Front. Plant Sci.">
        <title>Red Clover (Trifolium pratense) and Zigzag Clover (T. medium) - A Picture of Genomic Similarities and Differences.</title>
        <authorList>
            <person name="Dluhosova J."/>
            <person name="Istvanek J."/>
            <person name="Nedelnik J."/>
            <person name="Repkova J."/>
        </authorList>
    </citation>
    <scope>NUCLEOTIDE SEQUENCE [LARGE SCALE GENOMIC DNA]</scope>
    <source>
        <strain evidence="10">cv. 10/8</strain>
        <tissue evidence="9">Leaf</tissue>
    </source>
</reference>
<keyword evidence="9" id="KW-0675">Receptor</keyword>
<proteinExistence type="predicted"/>
<dbReference type="InterPro" id="IPR000719">
    <property type="entry name" value="Prot_kinase_dom"/>
</dbReference>
<gene>
    <name evidence="9" type="ORF">A2U01_0017254</name>
</gene>
<evidence type="ECO:0000313" key="9">
    <source>
        <dbReference type="EMBL" id="MCH96270.1"/>
    </source>
</evidence>
<dbReference type="EMBL" id="LXQA010031944">
    <property type="protein sequence ID" value="MCH96270.1"/>
    <property type="molecule type" value="Genomic_DNA"/>
</dbReference>
<dbReference type="PROSITE" id="PS00107">
    <property type="entry name" value="PROTEIN_KINASE_ATP"/>
    <property type="match status" value="1"/>
</dbReference>
<feature type="non-terminal residue" evidence="9">
    <location>
        <position position="123"/>
    </location>
</feature>
<dbReference type="PROSITE" id="PS50011">
    <property type="entry name" value="PROTEIN_KINASE_DOM"/>
    <property type="match status" value="1"/>
</dbReference>
<dbReference type="Gene3D" id="3.30.200.20">
    <property type="entry name" value="Phosphorylase Kinase, domain 1"/>
    <property type="match status" value="1"/>
</dbReference>
<keyword evidence="7" id="KW-0732">Signal</keyword>
<feature type="signal peptide" evidence="7">
    <location>
        <begin position="1"/>
        <end position="22"/>
    </location>
</feature>
<keyword evidence="1" id="KW-0723">Serine/threonine-protein kinase</keyword>
<keyword evidence="10" id="KW-1185">Reference proteome</keyword>
<dbReference type="AlphaFoldDB" id="A0A392N916"/>
<evidence type="ECO:0000259" key="8">
    <source>
        <dbReference type="PROSITE" id="PS50011"/>
    </source>
</evidence>
<evidence type="ECO:0000256" key="4">
    <source>
        <dbReference type="ARBA" id="ARBA00022777"/>
    </source>
</evidence>
<keyword evidence="4 9" id="KW-0418">Kinase</keyword>
<keyword evidence="5 6" id="KW-0067">ATP-binding</keyword>
<evidence type="ECO:0000256" key="5">
    <source>
        <dbReference type="ARBA" id="ARBA00022840"/>
    </source>
</evidence>
<dbReference type="GO" id="GO:0005886">
    <property type="term" value="C:plasma membrane"/>
    <property type="evidence" value="ECO:0007669"/>
    <property type="project" value="TreeGrafter"/>
</dbReference>
<dbReference type="PANTHER" id="PTHR27002">
    <property type="entry name" value="RECEPTOR-LIKE SERINE/THREONINE-PROTEIN KINASE SD1-8"/>
    <property type="match status" value="1"/>
</dbReference>
<keyword evidence="2" id="KW-0808">Transferase</keyword>
<evidence type="ECO:0000256" key="2">
    <source>
        <dbReference type="ARBA" id="ARBA00022679"/>
    </source>
</evidence>
<name>A0A392N916_9FABA</name>
<dbReference type="InterPro" id="IPR011009">
    <property type="entry name" value="Kinase-like_dom_sf"/>
</dbReference>
<feature type="chain" id="PRO_5017230434" evidence="7">
    <location>
        <begin position="23"/>
        <end position="123"/>
    </location>
</feature>
<dbReference type="GO" id="GO:0004674">
    <property type="term" value="F:protein serine/threonine kinase activity"/>
    <property type="evidence" value="ECO:0007669"/>
    <property type="project" value="UniProtKB-KW"/>
</dbReference>
<evidence type="ECO:0000256" key="3">
    <source>
        <dbReference type="ARBA" id="ARBA00022741"/>
    </source>
</evidence>
<evidence type="ECO:0000256" key="7">
    <source>
        <dbReference type="SAM" id="SignalP"/>
    </source>
</evidence>
<dbReference type="GO" id="GO:0005524">
    <property type="term" value="F:ATP binding"/>
    <property type="evidence" value="ECO:0007669"/>
    <property type="project" value="UniProtKB-UniRule"/>
</dbReference>
<keyword evidence="3 6" id="KW-0547">Nucleotide-binding</keyword>
<dbReference type="SUPFAM" id="SSF56112">
    <property type="entry name" value="Protein kinase-like (PK-like)"/>
    <property type="match status" value="1"/>
</dbReference>
<organism evidence="9 10">
    <name type="scientific">Trifolium medium</name>
    <dbReference type="NCBI Taxonomy" id="97028"/>
    <lineage>
        <taxon>Eukaryota</taxon>
        <taxon>Viridiplantae</taxon>
        <taxon>Streptophyta</taxon>
        <taxon>Embryophyta</taxon>
        <taxon>Tracheophyta</taxon>
        <taxon>Spermatophyta</taxon>
        <taxon>Magnoliopsida</taxon>
        <taxon>eudicotyledons</taxon>
        <taxon>Gunneridae</taxon>
        <taxon>Pentapetalae</taxon>
        <taxon>rosids</taxon>
        <taxon>fabids</taxon>
        <taxon>Fabales</taxon>
        <taxon>Fabaceae</taxon>
        <taxon>Papilionoideae</taxon>
        <taxon>50 kb inversion clade</taxon>
        <taxon>NPAAA clade</taxon>
        <taxon>Hologalegina</taxon>
        <taxon>IRL clade</taxon>
        <taxon>Trifolieae</taxon>
        <taxon>Trifolium</taxon>
    </lineage>
</organism>
<feature type="domain" description="Protein kinase" evidence="8">
    <location>
        <begin position="79"/>
        <end position="123"/>
    </location>
</feature>
<accession>A0A392N916</accession>
<dbReference type="Proteomes" id="UP000265520">
    <property type="component" value="Unassembled WGS sequence"/>
</dbReference>